<dbReference type="Proteomes" id="UP001501585">
    <property type="component" value="Unassembled WGS sequence"/>
</dbReference>
<protein>
    <submittedName>
        <fullName evidence="1">Uncharacterized protein</fullName>
    </submittedName>
</protein>
<reference evidence="2" key="1">
    <citation type="journal article" date="2019" name="Int. J. Syst. Evol. Microbiol.">
        <title>The Global Catalogue of Microorganisms (GCM) 10K type strain sequencing project: providing services to taxonomists for standard genome sequencing and annotation.</title>
        <authorList>
            <consortium name="The Broad Institute Genomics Platform"/>
            <consortium name="The Broad Institute Genome Sequencing Center for Infectious Disease"/>
            <person name="Wu L."/>
            <person name="Ma J."/>
        </authorList>
    </citation>
    <scope>NUCLEOTIDE SEQUENCE [LARGE SCALE GENOMIC DNA]</scope>
    <source>
        <strain evidence="2">JCM 15313</strain>
    </source>
</reference>
<name>A0ABP5ETJ4_9ACTN</name>
<accession>A0ABP5ETJ4</accession>
<gene>
    <name evidence="1" type="ORF">GCM10009799_36850</name>
</gene>
<dbReference type="EMBL" id="BAAAPC010000016">
    <property type="protein sequence ID" value="GAA2005997.1"/>
    <property type="molecule type" value="Genomic_DNA"/>
</dbReference>
<sequence>MAAERFPQVITDIEKPIRYRPILRPPRRAAPEKRTLRLSDLGDLQKAPRKVLQIGQTAADCRLFCQACWKPGNGSLVSGGAVWKARRRGPVTLTAKTANDKHAPRAFDLHPSLWPDYRT</sequence>
<keyword evidence="2" id="KW-1185">Reference proteome</keyword>
<evidence type="ECO:0000313" key="1">
    <source>
        <dbReference type="EMBL" id="GAA2005997.1"/>
    </source>
</evidence>
<evidence type="ECO:0000313" key="2">
    <source>
        <dbReference type="Proteomes" id="UP001501585"/>
    </source>
</evidence>
<organism evidence="1 2">
    <name type="scientific">Nocardiopsis rhodophaea</name>
    <dbReference type="NCBI Taxonomy" id="280238"/>
    <lineage>
        <taxon>Bacteria</taxon>
        <taxon>Bacillati</taxon>
        <taxon>Actinomycetota</taxon>
        <taxon>Actinomycetes</taxon>
        <taxon>Streptosporangiales</taxon>
        <taxon>Nocardiopsidaceae</taxon>
        <taxon>Nocardiopsis</taxon>
    </lineage>
</organism>
<proteinExistence type="predicted"/>
<comment type="caution">
    <text evidence="1">The sequence shown here is derived from an EMBL/GenBank/DDBJ whole genome shotgun (WGS) entry which is preliminary data.</text>
</comment>